<reference evidence="1 2" key="1">
    <citation type="submission" date="2020-04" db="EMBL/GenBank/DDBJ databases">
        <authorList>
            <person name="Yin C."/>
        </authorList>
    </citation>
    <scope>NUCLEOTIDE SEQUENCE [LARGE SCALE GENOMIC DNA]</scope>
    <source>
        <strain evidence="1 2">Ae27</strain>
    </source>
</reference>
<accession>A0A847RPU3</accession>
<evidence type="ECO:0000313" key="2">
    <source>
        <dbReference type="Proteomes" id="UP000570474"/>
    </source>
</evidence>
<name>A0A847RPU3_9BACT</name>
<proteinExistence type="predicted"/>
<evidence type="ECO:0000313" key="1">
    <source>
        <dbReference type="EMBL" id="NLR62868.1"/>
    </source>
</evidence>
<gene>
    <name evidence="1" type="ORF">HGH92_00995</name>
</gene>
<dbReference type="RefSeq" id="WP_168868910.1">
    <property type="nucleotide sequence ID" value="NZ_JABAIA010000001.1"/>
</dbReference>
<dbReference type="InterPro" id="IPR036278">
    <property type="entry name" value="Sialidase_sf"/>
</dbReference>
<dbReference type="SUPFAM" id="SSF50939">
    <property type="entry name" value="Sialidases"/>
    <property type="match status" value="1"/>
</dbReference>
<sequence length="364" mass="39330">MSILSHYRQLPFSIAFRLMIFAKRMLPSSLLLWMLTIPCLKASAQNGQPYSIHVLEAHPPLKSIRGLSAVTDDVVWASGTGGMVGRSINGGDTWEWHQVKACDSCDWRSLYAFNDRKAVVINAGEPAHVFLTEDGGQSWQQVYFNATPGIFFDAVAFYNDQEGIAIGDPLQQHFAMLRTHDGGHTWQQDTPAQSPEALAGESIFAASGTSLIARNGLTVFVTGGTVSRFHQLSGTRWNSRPLPLLQGQASTGAFSVAFLNNRTGIVVGGDYRQDTIRQQNCLLTGDGGRTWSAPVTALGGFKSAVAWLTPQILVATGTSGTDISTDGGKNWQKIGEGFHCAAKSGNGKRLFLAGKSIARLEKVE</sequence>
<dbReference type="Gene3D" id="2.130.10.10">
    <property type="entry name" value="YVTN repeat-like/Quinoprotein amine dehydrogenase"/>
    <property type="match status" value="2"/>
</dbReference>
<keyword evidence="2" id="KW-1185">Reference proteome</keyword>
<organism evidence="1 2">
    <name type="scientific">Chitinophaga varians</name>
    <dbReference type="NCBI Taxonomy" id="2202339"/>
    <lineage>
        <taxon>Bacteria</taxon>
        <taxon>Pseudomonadati</taxon>
        <taxon>Bacteroidota</taxon>
        <taxon>Chitinophagia</taxon>
        <taxon>Chitinophagales</taxon>
        <taxon>Chitinophagaceae</taxon>
        <taxon>Chitinophaga</taxon>
    </lineage>
</organism>
<dbReference type="Proteomes" id="UP000570474">
    <property type="component" value="Unassembled WGS sequence"/>
</dbReference>
<dbReference type="PANTHER" id="PTHR47199">
    <property type="entry name" value="PHOTOSYSTEM II STABILITY/ASSEMBLY FACTOR HCF136, CHLOROPLASTIC"/>
    <property type="match status" value="1"/>
</dbReference>
<dbReference type="Pfam" id="PF02012">
    <property type="entry name" value="BNR"/>
    <property type="match status" value="1"/>
</dbReference>
<dbReference type="AlphaFoldDB" id="A0A847RPU3"/>
<dbReference type="PANTHER" id="PTHR47199:SF2">
    <property type="entry name" value="PHOTOSYSTEM II STABILITY_ASSEMBLY FACTOR HCF136, CHLOROPLASTIC"/>
    <property type="match status" value="1"/>
</dbReference>
<dbReference type="EMBL" id="JABAIA010000001">
    <property type="protein sequence ID" value="NLR62868.1"/>
    <property type="molecule type" value="Genomic_DNA"/>
</dbReference>
<protein>
    <submittedName>
        <fullName evidence="1">Oxidoreductase</fullName>
    </submittedName>
</protein>
<dbReference type="InterPro" id="IPR015943">
    <property type="entry name" value="WD40/YVTN_repeat-like_dom_sf"/>
</dbReference>
<dbReference type="InterPro" id="IPR002860">
    <property type="entry name" value="BNR_rpt"/>
</dbReference>
<comment type="caution">
    <text evidence="1">The sequence shown here is derived from an EMBL/GenBank/DDBJ whole genome shotgun (WGS) entry which is preliminary data.</text>
</comment>